<proteinExistence type="predicted"/>
<accession>A0AAV1UKB6</accession>
<dbReference type="Proteomes" id="UP001162060">
    <property type="component" value="Unassembled WGS sequence"/>
</dbReference>
<organism evidence="1 2">
    <name type="scientific">Peronospora matthiolae</name>
    <dbReference type="NCBI Taxonomy" id="2874970"/>
    <lineage>
        <taxon>Eukaryota</taxon>
        <taxon>Sar</taxon>
        <taxon>Stramenopiles</taxon>
        <taxon>Oomycota</taxon>
        <taxon>Peronosporomycetes</taxon>
        <taxon>Peronosporales</taxon>
        <taxon>Peronosporaceae</taxon>
        <taxon>Peronospora</taxon>
    </lineage>
</organism>
<sequence length="82" mass="9224">MDTVGNDDYDKVVNDQRLHETRSTPVDLACSEEEASLDKRVLQTLFDLSTHRTLAVTYPLEPPITKLDFVASSRSSTGQERL</sequence>
<evidence type="ECO:0000313" key="2">
    <source>
        <dbReference type="Proteomes" id="UP001162060"/>
    </source>
</evidence>
<dbReference type="AlphaFoldDB" id="A0AAV1UKB6"/>
<name>A0AAV1UKB6_9STRA</name>
<comment type="caution">
    <text evidence="1">The sequence shown here is derived from an EMBL/GenBank/DDBJ whole genome shotgun (WGS) entry which is preliminary data.</text>
</comment>
<protein>
    <submittedName>
        <fullName evidence="1">Uncharacterized protein</fullName>
    </submittedName>
</protein>
<gene>
    <name evidence="1" type="ORF">PM001_LOCUS20229</name>
</gene>
<evidence type="ECO:0000313" key="1">
    <source>
        <dbReference type="EMBL" id="CAK7935079.1"/>
    </source>
</evidence>
<dbReference type="EMBL" id="CAKLBY020000221">
    <property type="protein sequence ID" value="CAK7935079.1"/>
    <property type="molecule type" value="Genomic_DNA"/>
</dbReference>
<reference evidence="1" key="1">
    <citation type="submission" date="2024-01" db="EMBL/GenBank/DDBJ databases">
        <authorList>
            <person name="Webb A."/>
        </authorList>
    </citation>
    <scope>NUCLEOTIDE SEQUENCE</scope>
    <source>
        <strain evidence="1">Pm1</strain>
    </source>
</reference>